<proteinExistence type="predicted"/>
<protein>
    <submittedName>
        <fullName evidence="2">Uncharacterized protein</fullName>
    </submittedName>
</protein>
<comment type="caution">
    <text evidence="2">The sequence shown here is derived from an EMBL/GenBank/DDBJ whole genome shotgun (WGS) entry which is preliminary data.</text>
</comment>
<dbReference type="Proteomes" id="UP000193920">
    <property type="component" value="Unassembled WGS sequence"/>
</dbReference>
<sequence length="311" mass="37147">MNDSNESLFLSFELLPSQFNESEKENILSSNNIKEKSNFINNIIIKLINRNEELSGQDEIIKNNLDYYIEENKSKDDLVNKLTQEIEEEEHQKEVKEHKEANNNKASKIEELQHDNKILEQKCENAEKDFEDYKKNINIKHEEDKKNLKKAYINIYIELDESQQDNNNFRNENEYLDKTYKSLKQKCENTKEHEKEVKDLKEASNNKASKIAKLQQDNKNLKQNNKNIKQKCKNSEKELEDYKKNINNKYSTDIEQIKKEHEKEINGLKEVNNNLFNESKDSQHDKVFLKQKIENLQQNTKYLIRENENLK</sequence>
<keyword evidence="1" id="KW-0175">Coiled coil</keyword>
<keyword evidence="3" id="KW-1185">Reference proteome</keyword>
<feature type="coiled-coil region" evidence="1">
    <location>
        <begin position="72"/>
        <end position="299"/>
    </location>
</feature>
<evidence type="ECO:0000256" key="1">
    <source>
        <dbReference type="SAM" id="Coils"/>
    </source>
</evidence>
<accession>A0A1Y2BPY5</accession>
<gene>
    <name evidence="2" type="ORF">LY90DRAFT_511580</name>
</gene>
<organism evidence="2 3">
    <name type="scientific">Neocallimastix californiae</name>
    <dbReference type="NCBI Taxonomy" id="1754190"/>
    <lineage>
        <taxon>Eukaryota</taxon>
        <taxon>Fungi</taxon>
        <taxon>Fungi incertae sedis</taxon>
        <taxon>Chytridiomycota</taxon>
        <taxon>Chytridiomycota incertae sedis</taxon>
        <taxon>Neocallimastigomycetes</taxon>
        <taxon>Neocallimastigales</taxon>
        <taxon>Neocallimastigaceae</taxon>
        <taxon>Neocallimastix</taxon>
    </lineage>
</organism>
<reference evidence="2 3" key="1">
    <citation type="submission" date="2016-08" db="EMBL/GenBank/DDBJ databases">
        <title>A Parts List for Fungal Cellulosomes Revealed by Comparative Genomics.</title>
        <authorList>
            <consortium name="DOE Joint Genome Institute"/>
            <person name="Haitjema C.H."/>
            <person name="Gilmore S.P."/>
            <person name="Henske J.K."/>
            <person name="Solomon K.V."/>
            <person name="De Groot R."/>
            <person name="Kuo A."/>
            <person name="Mondo S.J."/>
            <person name="Salamov A.A."/>
            <person name="Labutti K."/>
            <person name="Zhao Z."/>
            <person name="Chiniquy J."/>
            <person name="Barry K."/>
            <person name="Brewer H.M."/>
            <person name="Purvine S.O."/>
            <person name="Wright A.T."/>
            <person name="Boxma B."/>
            <person name="Van Alen T."/>
            <person name="Hackstein J.H."/>
            <person name="Baker S.E."/>
            <person name="Grigoriev I.V."/>
            <person name="O'Malley M.A."/>
        </authorList>
    </citation>
    <scope>NUCLEOTIDE SEQUENCE [LARGE SCALE GENOMIC DNA]</scope>
    <source>
        <strain evidence="2 3">G1</strain>
    </source>
</reference>
<name>A0A1Y2BPY5_9FUNG</name>
<dbReference type="EMBL" id="MCOG01000149">
    <property type="protein sequence ID" value="ORY36235.1"/>
    <property type="molecule type" value="Genomic_DNA"/>
</dbReference>
<evidence type="ECO:0000313" key="3">
    <source>
        <dbReference type="Proteomes" id="UP000193920"/>
    </source>
</evidence>
<dbReference type="AlphaFoldDB" id="A0A1Y2BPY5"/>
<evidence type="ECO:0000313" key="2">
    <source>
        <dbReference type="EMBL" id="ORY36235.1"/>
    </source>
</evidence>